<reference evidence="1 2" key="1">
    <citation type="journal article" date="2016" name="G3 (Bethesda)">
        <title>First Draft Assembly and Annotation of the Genome of a California Endemic Oak Quercus lobata Nee (Fagaceae).</title>
        <authorList>
            <person name="Sork V.L."/>
            <person name="Fitz-Gibbon S.T."/>
            <person name="Puiu D."/>
            <person name="Crepeau M."/>
            <person name="Gugger P.F."/>
            <person name="Sherman R."/>
            <person name="Stevens K."/>
            <person name="Langley C.H."/>
            <person name="Pellegrini M."/>
            <person name="Salzberg S.L."/>
        </authorList>
    </citation>
    <scope>NUCLEOTIDE SEQUENCE [LARGE SCALE GENOMIC DNA]</scope>
    <source>
        <strain evidence="1 2">cv. SW786</strain>
    </source>
</reference>
<dbReference type="AlphaFoldDB" id="A0A7N2LYJ2"/>
<evidence type="ECO:0000313" key="2">
    <source>
        <dbReference type="Proteomes" id="UP000594261"/>
    </source>
</evidence>
<dbReference type="EnsemblPlants" id="QL06p020264:mrna">
    <property type="protein sequence ID" value="QL06p020264:mrna"/>
    <property type="gene ID" value="QL06p020264"/>
</dbReference>
<organism evidence="1 2">
    <name type="scientific">Quercus lobata</name>
    <name type="common">Valley oak</name>
    <dbReference type="NCBI Taxonomy" id="97700"/>
    <lineage>
        <taxon>Eukaryota</taxon>
        <taxon>Viridiplantae</taxon>
        <taxon>Streptophyta</taxon>
        <taxon>Embryophyta</taxon>
        <taxon>Tracheophyta</taxon>
        <taxon>Spermatophyta</taxon>
        <taxon>Magnoliopsida</taxon>
        <taxon>eudicotyledons</taxon>
        <taxon>Gunneridae</taxon>
        <taxon>Pentapetalae</taxon>
        <taxon>rosids</taxon>
        <taxon>fabids</taxon>
        <taxon>Fagales</taxon>
        <taxon>Fagaceae</taxon>
        <taxon>Quercus</taxon>
    </lineage>
</organism>
<sequence length="77" mass="8460">MIACLDLLQLLSVNTNKIGWGELFLSFWAAKMTKAVLSDSLEASLKFPLKLLSHEEELHDGVEAVDAIATPKATHTH</sequence>
<name>A0A7N2LYJ2_QUELO</name>
<dbReference type="Proteomes" id="UP000594261">
    <property type="component" value="Chromosome 6"/>
</dbReference>
<dbReference type="EMBL" id="LRBV02000006">
    <property type="status" value="NOT_ANNOTATED_CDS"/>
    <property type="molecule type" value="Genomic_DNA"/>
</dbReference>
<proteinExistence type="predicted"/>
<evidence type="ECO:0000313" key="1">
    <source>
        <dbReference type="EnsemblPlants" id="QL06p020264:mrna"/>
    </source>
</evidence>
<dbReference type="InParanoid" id="A0A7N2LYJ2"/>
<accession>A0A7N2LYJ2</accession>
<dbReference type="Gramene" id="QL06p020264:mrna">
    <property type="protein sequence ID" value="QL06p020264:mrna"/>
    <property type="gene ID" value="QL06p020264"/>
</dbReference>
<keyword evidence="2" id="KW-1185">Reference proteome</keyword>
<reference evidence="1" key="2">
    <citation type="submission" date="2021-01" db="UniProtKB">
        <authorList>
            <consortium name="EnsemblPlants"/>
        </authorList>
    </citation>
    <scope>IDENTIFICATION</scope>
</reference>
<protein>
    <submittedName>
        <fullName evidence="1">Uncharacterized protein</fullName>
    </submittedName>
</protein>